<organism evidence="9 10">
    <name type="scientific">Trichophyton equinum (strain ATCC MYA-4606 / CBS 127.97)</name>
    <name type="common">Horse ringworm fungus</name>
    <dbReference type="NCBI Taxonomy" id="559882"/>
    <lineage>
        <taxon>Eukaryota</taxon>
        <taxon>Fungi</taxon>
        <taxon>Dikarya</taxon>
        <taxon>Ascomycota</taxon>
        <taxon>Pezizomycotina</taxon>
        <taxon>Eurotiomycetes</taxon>
        <taxon>Eurotiomycetidae</taxon>
        <taxon>Onygenales</taxon>
        <taxon>Arthrodermataceae</taxon>
        <taxon>Trichophyton</taxon>
    </lineage>
</organism>
<dbReference type="OrthoDB" id="429145at2759"/>
<dbReference type="InterPro" id="IPR041891">
    <property type="entry name" value="Alpha_CA_prokaryot-like"/>
</dbReference>
<comment type="catalytic activity">
    <reaction evidence="6">
        <text>hydrogencarbonate + H(+) = CO2 + H2O</text>
        <dbReference type="Rhea" id="RHEA:10748"/>
        <dbReference type="ChEBI" id="CHEBI:15377"/>
        <dbReference type="ChEBI" id="CHEBI:15378"/>
        <dbReference type="ChEBI" id="CHEBI:16526"/>
        <dbReference type="ChEBI" id="CHEBI:17544"/>
        <dbReference type="EC" id="4.2.1.1"/>
    </reaction>
</comment>
<proteinExistence type="inferred from homology"/>
<dbReference type="PANTHER" id="PTHR18952">
    <property type="entry name" value="CARBONIC ANHYDRASE"/>
    <property type="match status" value="1"/>
</dbReference>
<evidence type="ECO:0000313" key="9">
    <source>
        <dbReference type="EMBL" id="EGE05973.1"/>
    </source>
</evidence>
<keyword evidence="7" id="KW-0732">Signal</keyword>
<evidence type="ECO:0000256" key="5">
    <source>
        <dbReference type="ARBA" id="ARBA00023239"/>
    </source>
</evidence>
<evidence type="ECO:0000256" key="6">
    <source>
        <dbReference type="ARBA" id="ARBA00048348"/>
    </source>
</evidence>
<dbReference type="InterPro" id="IPR036398">
    <property type="entry name" value="CA_dom_sf"/>
</dbReference>
<evidence type="ECO:0000313" key="10">
    <source>
        <dbReference type="Proteomes" id="UP000009169"/>
    </source>
</evidence>
<dbReference type="PROSITE" id="PS51144">
    <property type="entry name" value="ALPHA_CA_2"/>
    <property type="match status" value="1"/>
</dbReference>
<dbReference type="InterPro" id="IPR023561">
    <property type="entry name" value="Carbonic_anhydrase_a-class"/>
</dbReference>
<keyword evidence="3" id="KW-0479">Metal-binding</keyword>
<reference evidence="10" key="1">
    <citation type="journal article" date="2012" name="MBio">
        <title>Comparative genome analysis of Trichophyton rubrum and related dermatophytes reveals candidate genes involved in infection.</title>
        <authorList>
            <person name="Martinez D.A."/>
            <person name="Oliver B.G."/>
            <person name="Graeser Y."/>
            <person name="Goldberg J.M."/>
            <person name="Li W."/>
            <person name="Martinez-Rossi N.M."/>
            <person name="Monod M."/>
            <person name="Shelest E."/>
            <person name="Barton R.C."/>
            <person name="Birch E."/>
            <person name="Brakhage A.A."/>
            <person name="Chen Z."/>
            <person name="Gurr S.J."/>
            <person name="Heiman D."/>
            <person name="Heitman J."/>
            <person name="Kosti I."/>
            <person name="Rossi A."/>
            <person name="Saif S."/>
            <person name="Samalova M."/>
            <person name="Saunders C.W."/>
            <person name="Shea T."/>
            <person name="Summerbell R.C."/>
            <person name="Xu J."/>
            <person name="Young S."/>
            <person name="Zeng Q."/>
            <person name="Birren B.W."/>
            <person name="Cuomo C.A."/>
            <person name="White T.C."/>
        </authorList>
    </citation>
    <scope>NUCLEOTIDE SEQUENCE [LARGE SCALE GENOMIC DNA]</scope>
    <source>
        <strain evidence="10">ATCC MYA-4606 / CBS 127.97</strain>
    </source>
</reference>
<dbReference type="PANTHER" id="PTHR18952:SF265">
    <property type="entry name" value="CARBONIC ANHYDRASE"/>
    <property type="match status" value="1"/>
</dbReference>
<feature type="chain" id="PRO_5003283840" description="carbonic anhydrase" evidence="7">
    <location>
        <begin position="20"/>
        <end position="291"/>
    </location>
</feature>
<dbReference type="HOGENOM" id="CLU_039326_0_1_1"/>
<evidence type="ECO:0000259" key="8">
    <source>
        <dbReference type="PROSITE" id="PS51144"/>
    </source>
</evidence>
<keyword evidence="10" id="KW-1185">Reference proteome</keyword>
<dbReference type="InterPro" id="IPR001148">
    <property type="entry name" value="CA_dom"/>
</dbReference>
<dbReference type="SUPFAM" id="SSF51069">
    <property type="entry name" value="Carbonic anhydrase"/>
    <property type="match status" value="1"/>
</dbReference>
<dbReference type="GO" id="GO:0004089">
    <property type="term" value="F:carbonate dehydratase activity"/>
    <property type="evidence" value="ECO:0007669"/>
    <property type="project" value="UniProtKB-EC"/>
</dbReference>
<dbReference type="eggNOG" id="KOG0382">
    <property type="taxonomic scope" value="Eukaryota"/>
</dbReference>
<dbReference type="VEuPathDB" id="FungiDB:TEQG_04980"/>
<gene>
    <name evidence="9" type="ORF">TEQG_04980</name>
</gene>
<dbReference type="Pfam" id="PF00194">
    <property type="entry name" value="Carb_anhydrase"/>
    <property type="match status" value="1"/>
</dbReference>
<evidence type="ECO:0000256" key="1">
    <source>
        <dbReference type="ARBA" id="ARBA00010718"/>
    </source>
</evidence>
<keyword evidence="5" id="KW-0456">Lyase</keyword>
<dbReference type="AlphaFoldDB" id="F2PVQ5"/>
<protein>
    <recommendedName>
        <fullName evidence="2">carbonic anhydrase</fullName>
        <ecNumber evidence="2">4.2.1.1</ecNumber>
    </recommendedName>
</protein>
<dbReference type="EMBL" id="DS995743">
    <property type="protein sequence ID" value="EGE05973.1"/>
    <property type="molecule type" value="Genomic_DNA"/>
</dbReference>
<dbReference type="Proteomes" id="UP000009169">
    <property type="component" value="Unassembled WGS sequence"/>
</dbReference>
<dbReference type="EC" id="4.2.1.1" evidence="2"/>
<keyword evidence="4" id="KW-0862">Zinc</keyword>
<comment type="similarity">
    <text evidence="1">Belongs to the alpha-carbonic anhydrase family.</text>
</comment>
<evidence type="ECO:0000256" key="2">
    <source>
        <dbReference type="ARBA" id="ARBA00012925"/>
    </source>
</evidence>
<dbReference type="GO" id="GO:0008270">
    <property type="term" value="F:zinc ion binding"/>
    <property type="evidence" value="ECO:0007669"/>
    <property type="project" value="InterPro"/>
</dbReference>
<accession>F2PVQ5</accession>
<dbReference type="Gene3D" id="3.10.200.10">
    <property type="entry name" value="Alpha carbonic anhydrase"/>
    <property type="match status" value="1"/>
</dbReference>
<feature type="domain" description="Alpha-carbonic anhydrase" evidence="8">
    <location>
        <begin position="41"/>
        <end position="289"/>
    </location>
</feature>
<evidence type="ECO:0000256" key="4">
    <source>
        <dbReference type="ARBA" id="ARBA00022833"/>
    </source>
</evidence>
<dbReference type="PROSITE" id="PS51257">
    <property type="entry name" value="PROKAR_LIPOPROTEIN"/>
    <property type="match status" value="1"/>
</dbReference>
<sequence length="291" mass="32255">MMFYRHLAVFAALVTSTSASCLYGTSLAPRKVNHDGTVPVATFNYTGEGGPLHWVGLNATANRECGHGLTQSPIVLNTQIIPRVPKGSLTLSIPNVMSAEFENLGSTVEVVVGGKLNANGKDYKLVQFHFHTPSEHRINEEYSPMEVHFVFQTPEKSIAVVAFMVELSPYGRSTPLLTRVLANLHHITTPGSVTKTRRLNFSQLVKHFYTHDIYTYTGSLTTPPCSEKVDWYLSATPLTIRVSLFNALKKVVKYNARYTQNSPGQRNLMEIARAGCGMPQQQAIIWIRGMS</sequence>
<name>F2PVQ5_TRIEC</name>
<dbReference type="SMART" id="SM01057">
    <property type="entry name" value="Carb_anhydrase"/>
    <property type="match status" value="1"/>
</dbReference>
<feature type="signal peptide" evidence="7">
    <location>
        <begin position="1"/>
        <end position="19"/>
    </location>
</feature>
<evidence type="ECO:0000256" key="7">
    <source>
        <dbReference type="SAM" id="SignalP"/>
    </source>
</evidence>
<dbReference type="CDD" id="cd03124">
    <property type="entry name" value="alpha_CA_prokaryotic_like"/>
    <property type="match status" value="1"/>
</dbReference>
<evidence type="ECO:0000256" key="3">
    <source>
        <dbReference type="ARBA" id="ARBA00022723"/>
    </source>
</evidence>